<dbReference type="PIRSF" id="PIRSF005639">
    <property type="entry name" value="Glut_amidoT_SNO"/>
    <property type="match status" value="1"/>
</dbReference>
<evidence type="ECO:0000256" key="9">
    <source>
        <dbReference type="ARBA" id="ARBA00064749"/>
    </source>
</evidence>
<dbReference type="PROSITE" id="PS51273">
    <property type="entry name" value="GATASE_TYPE_1"/>
    <property type="match status" value="1"/>
</dbReference>
<dbReference type="EC" id="3.5.1.2" evidence="10"/>
<dbReference type="PANTHER" id="PTHR31559:SF0">
    <property type="entry name" value="PYRIDOXAL 5'-PHOSPHATE SYNTHASE SUBUNIT SNO1-RELATED"/>
    <property type="match status" value="1"/>
</dbReference>
<dbReference type="PANTHER" id="PTHR31559">
    <property type="entry name" value="PYRIDOXAL 5'-PHOSPHATE SYNTHASE SUBUNIT SNO"/>
    <property type="match status" value="1"/>
</dbReference>
<reference evidence="13 14" key="1">
    <citation type="submission" date="2019-03" db="EMBL/GenBank/DDBJ databases">
        <title>Genomic Encyclopedia of Type Strains, Phase IV (KMG-IV): sequencing the most valuable type-strain genomes for metagenomic binning, comparative biology and taxonomic classification.</title>
        <authorList>
            <person name="Goeker M."/>
        </authorList>
    </citation>
    <scope>NUCLEOTIDE SEQUENCE [LARGE SCALE GENOMIC DNA]</scope>
    <source>
        <strain evidence="13 14">DSM 102940</strain>
    </source>
</reference>
<dbReference type="HAMAP" id="MF_01615">
    <property type="entry name" value="PdxT"/>
    <property type="match status" value="1"/>
</dbReference>
<dbReference type="RefSeq" id="WP_132244313.1">
    <property type="nucleotide sequence ID" value="NZ_SLWV01000007.1"/>
</dbReference>
<dbReference type="InterPro" id="IPR021196">
    <property type="entry name" value="PdxT/SNO_CS"/>
</dbReference>
<dbReference type="OrthoDB" id="9810320at2"/>
<evidence type="ECO:0000256" key="4">
    <source>
        <dbReference type="ARBA" id="ARBA00022962"/>
    </source>
</evidence>
<keyword evidence="5 10" id="KW-0456">Lyase</keyword>
<sequence>MKKIGVLALQGAFIEHIKMIKLLGHEAIPIRKAEQLGNLDGIILPGGESTAIGKLMREFDLKDRMIELIKNGIPVWGTCAGLILLAEKIKNDPIVHLGTMNITAVRNSYGRQLGSFVCNGKIKGIEGEFPMVFIRAPHIERVGQGVSILAEIDDQIVAAQQDNMLVTSFHPELTEDLRMHQYFINMIS</sequence>
<accession>A0A4R2KVU7</accession>
<keyword evidence="2 10" id="KW-0378">Hydrolase</keyword>
<evidence type="ECO:0000313" key="13">
    <source>
        <dbReference type="EMBL" id="TCO76957.1"/>
    </source>
</evidence>
<evidence type="ECO:0000256" key="12">
    <source>
        <dbReference type="PIRSR" id="PIRSR005639-2"/>
    </source>
</evidence>
<evidence type="ECO:0000313" key="14">
    <source>
        <dbReference type="Proteomes" id="UP000294919"/>
    </source>
</evidence>
<dbReference type="EMBL" id="SLWV01000007">
    <property type="protein sequence ID" value="TCO76957.1"/>
    <property type="molecule type" value="Genomic_DNA"/>
</dbReference>
<comment type="catalytic activity">
    <reaction evidence="7 10">
        <text>L-glutamine + H2O = L-glutamate + NH4(+)</text>
        <dbReference type="Rhea" id="RHEA:15889"/>
        <dbReference type="ChEBI" id="CHEBI:15377"/>
        <dbReference type="ChEBI" id="CHEBI:28938"/>
        <dbReference type="ChEBI" id="CHEBI:29985"/>
        <dbReference type="ChEBI" id="CHEBI:58359"/>
        <dbReference type="EC" id="3.5.1.2"/>
    </reaction>
</comment>
<dbReference type="GO" id="GO:1903600">
    <property type="term" value="C:glutaminase complex"/>
    <property type="evidence" value="ECO:0007669"/>
    <property type="project" value="TreeGrafter"/>
</dbReference>
<dbReference type="GO" id="GO:0005829">
    <property type="term" value="C:cytosol"/>
    <property type="evidence" value="ECO:0007669"/>
    <property type="project" value="TreeGrafter"/>
</dbReference>
<comment type="similarity">
    <text evidence="1 10">Belongs to the glutaminase PdxT/SNO family.</text>
</comment>
<dbReference type="InterPro" id="IPR002161">
    <property type="entry name" value="PdxT/SNO"/>
</dbReference>
<evidence type="ECO:0000256" key="2">
    <source>
        <dbReference type="ARBA" id="ARBA00022801"/>
    </source>
</evidence>
<comment type="catalytic activity">
    <reaction evidence="6 10">
        <text>aldehydo-D-ribose 5-phosphate + D-glyceraldehyde 3-phosphate + L-glutamine = pyridoxal 5'-phosphate + L-glutamate + phosphate + 3 H2O + H(+)</text>
        <dbReference type="Rhea" id="RHEA:31507"/>
        <dbReference type="ChEBI" id="CHEBI:15377"/>
        <dbReference type="ChEBI" id="CHEBI:15378"/>
        <dbReference type="ChEBI" id="CHEBI:29985"/>
        <dbReference type="ChEBI" id="CHEBI:43474"/>
        <dbReference type="ChEBI" id="CHEBI:58273"/>
        <dbReference type="ChEBI" id="CHEBI:58359"/>
        <dbReference type="ChEBI" id="CHEBI:59776"/>
        <dbReference type="ChEBI" id="CHEBI:597326"/>
        <dbReference type="EC" id="4.3.3.6"/>
    </reaction>
</comment>
<comment type="function">
    <text evidence="8 10">Catalyzes the hydrolysis of glutamine to glutamate and ammonia as part of the biosynthesis of pyridoxal 5'-phosphate. The resulting ammonia molecule is channeled to the active site of PdxS.</text>
</comment>
<dbReference type="Gene3D" id="3.40.50.880">
    <property type="match status" value="1"/>
</dbReference>
<protein>
    <recommendedName>
        <fullName evidence="10">Pyridoxal 5'-phosphate synthase subunit PdxT</fullName>
        <ecNumber evidence="10">4.3.3.6</ecNumber>
    </recommendedName>
    <alternativeName>
        <fullName evidence="10">Pdx2</fullName>
    </alternativeName>
    <alternativeName>
        <fullName evidence="10">Pyridoxal 5'-phosphate synthase glutaminase subunit</fullName>
        <ecNumber evidence="10">3.5.1.2</ecNumber>
    </alternativeName>
</protein>
<feature type="binding site" evidence="10 12">
    <location>
        <begin position="134"/>
        <end position="135"/>
    </location>
    <ligand>
        <name>L-glutamine</name>
        <dbReference type="ChEBI" id="CHEBI:58359"/>
    </ligand>
</feature>
<keyword evidence="14" id="KW-1185">Reference proteome</keyword>
<evidence type="ECO:0000256" key="3">
    <source>
        <dbReference type="ARBA" id="ARBA00022898"/>
    </source>
</evidence>
<evidence type="ECO:0000256" key="8">
    <source>
        <dbReference type="ARBA" id="ARBA00054599"/>
    </source>
</evidence>
<organism evidence="13 14">
    <name type="scientific">Marinisporobacter balticus</name>
    <dbReference type="NCBI Taxonomy" id="2018667"/>
    <lineage>
        <taxon>Bacteria</taxon>
        <taxon>Bacillati</taxon>
        <taxon>Bacillota</taxon>
        <taxon>Clostridia</taxon>
        <taxon>Peptostreptococcales</taxon>
        <taxon>Thermotaleaceae</taxon>
        <taxon>Marinisporobacter</taxon>
    </lineage>
</organism>
<proteinExistence type="inferred from homology"/>
<dbReference type="GO" id="GO:0042823">
    <property type="term" value="P:pyridoxal phosphate biosynthetic process"/>
    <property type="evidence" value="ECO:0007669"/>
    <property type="project" value="UniProtKB-UniRule"/>
</dbReference>
<gene>
    <name evidence="10" type="primary">pdxT</name>
    <name evidence="13" type="ORF">EV214_107115</name>
</gene>
<evidence type="ECO:0000256" key="7">
    <source>
        <dbReference type="ARBA" id="ARBA00049534"/>
    </source>
</evidence>
<feature type="binding site" evidence="10 12">
    <location>
        <begin position="47"/>
        <end position="49"/>
    </location>
    <ligand>
        <name>L-glutamine</name>
        <dbReference type="ChEBI" id="CHEBI:58359"/>
    </ligand>
</feature>
<dbReference type="SUPFAM" id="SSF52317">
    <property type="entry name" value="Class I glutamine amidotransferase-like"/>
    <property type="match status" value="1"/>
</dbReference>
<comment type="subunit">
    <text evidence="9 10">In the presence of PdxS, forms a dodecamer of heterodimers. Only shows activity in the heterodimer.</text>
</comment>
<dbReference type="PROSITE" id="PS01236">
    <property type="entry name" value="PDXT_SNO_1"/>
    <property type="match status" value="1"/>
</dbReference>
<feature type="active site" description="Charge relay system" evidence="10 11">
    <location>
        <position position="170"/>
    </location>
</feature>
<dbReference type="Pfam" id="PF01174">
    <property type="entry name" value="SNO"/>
    <property type="match status" value="1"/>
</dbReference>
<evidence type="ECO:0000256" key="10">
    <source>
        <dbReference type="HAMAP-Rule" id="MF_01615"/>
    </source>
</evidence>
<comment type="caution">
    <text evidence="13">The sequence shown here is derived from an EMBL/GenBank/DDBJ whole genome shotgun (WGS) entry which is preliminary data.</text>
</comment>
<dbReference type="Proteomes" id="UP000294919">
    <property type="component" value="Unassembled WGS sequence"/>
</dbReference>
<dbReference type="CDD" id="cd01749">
    <property type="entry name" value="GATase1_PB"/>
    <property type="match status" value="1"/>
</dbReference>
<evidence type="ECO:0000256" key="5">
    <source>
        <dbReference type="ARBA" id="ARBA00023239"/>
    </source>
</evidence>
<evidence type="ECO:0000256" key="1">
    <source>
        <dbReference type="ARBA" id="ARBA00008345"/>
    </source>
</evidence>
<comment type="pathway">
    <text evidence="10">Cofactor biosynthesis; pyridoxal 5'-phosphate biosynthesis.</text>
</comment>
<dbReference type="PROSITE" id="PS51130">
    <property type="entry name" value="PDXT_SNO_2"/>
    <property type="match status" value="1"/>
</dbReference>
<dbReference type="EC" id="4.3.3.6" evidence="10"/>
<dbReference type="GO" id="GO:0004359">
    <property type="term" value="F:glutaminase activity"/>
    <property type="evidence" value="ECO:0007669"/>
    <property type="project" value="UniProtKB-UniRule"/>
</dbReference>
<name>A0A4R2KVU7_9FIRM</name>
<dbReference type="AlphaFoldDB" id="A0A4R2KVU7"/>
<dbReference type="NCBIfam" id="TIGR03800">
    <property type="entry name" value="PLP_synth_Pdx2"/>
    <property type="match status" value="1"/>
</dbReference>
<dbReference type="FunFam" id="3.40.50.880:FF:000010">
    <property type="entry name" value="uncharacterized protein LOC100176842 isoform X2"/>
    <property type="match status" value="1"/>
</dbReference>
<dbReference type="InterPro" id="IPR029062">
    <property type="entry name" value="Class_I_gatase-like"/>
</dbReference>
<dbReference type="GO" id="GO:0006543">
    <property type="term" value="P:L-glutamine catabolic process"/>
    <property type="evidence" value="ECO:0007669"/>
    <property type="project" value="UniProtKB-UniRule"/>
</dbReference>
<keyword evidence="4 10" id="KW-0315">Glutamine amidotransferase</keyword>
<dbReference type="UniPathway" id="UPA00245"/>
<feature type="active site" description="Nucleophile" evidence="10 11">
    <location>
        <position position="79"/>
    </location>
</feature>
<keyword evidence="3 10" id="KW-0663">Pyridoxal phosphate</keyword>
<feature type="active site" description="Charge relay system" evidence="10 11">
    <location>
        <position position="172"/>
    </location>
</feature>
<dbReference type="GO" id="GO:0008614">
    <property type="term" value="P:pyridoxine metabolic process"/>
    <property type="evidence" value="ECO:0007669"/>
    <property type="project" value="TreeGrafter"/>
</dbReference>
<evidence type="ECO:0000256" key="6">
    <source>
        <dbReference type="ARBA" id="ARBA00047992"/>
    </source>
</evidence>
<dbReference type="GO" id="GO:0036381">
    <property type="term" value="F:pyridoxal 5'-phosphate synthase (glutamine hydrolysing) activity"/>
    <property type="evidence" value="ECO:0007669"/>
    <property type="project" value="UniProtKB-UniRule"/>
</dbReference>
<feature type="binding site" evidence="10 12">
    <location>
        <position position="106"/>
    </location>
    <ligand>
        <name>L-glutamine</name>
        <dbReference type="ChEBI" id="CHEBI:58359"/>
    </ligand>
</feature>
<evidence type="ECO:0000256" key="11">
    <source>
        <dbReference type="PIRSR" id="PIRSR005639-1"/>
    </source>
</evidence>